<keyword evidence="2" id="KW-1185">Reference proteome</keyword>
<gene>
    <name evidence="1" type="ORF">DEA37_0001109</name>
</gene>
<proteinExistence type="predicted"/>
<protein>
    <submittedName>
        <fullName evidence="1">Uncharacterized protein</fullName>
    </submittedName>
</protein>
<evidence type="ECO:0000313" key="1">
    <source>
        <dbReference type="EMBL" id="KAA3675688.1"/>
    </source>
</evidence>
<dbReference type="EMBL" id="QNGE01002374">
    <property type="protein sequence ID" value="KAA3675688.1"/>
    <property type="molecule type" value="Genomic_DNA"/>
</dbReference>
<reference evidence="1 2" key="1">
    <citation type="journal article" date="2019" name="Gigascience">
        <title>Whole-genome sequence of the oriental lung fluke Paragonimus westermani.</title>
        <authorList>
            <person name="Oey H."/>
            <person name="Zakrzewski M."/>
            <person name="Narain K."/>
            <person name="Devi K.R."/>
            <person name="Agatsuma T."/>
            <person name="Nawaratna S."/>
            <person name="Gobert G.N."/>
            <person name="Jones M.K."/>
            <person name="Ragan M.A."/>
            <person name="McManus D.P."/>
            <person name="Krause L."/>
        </authorList>
    </citation>
    <scope>NUCLEOTIDE SEQUENCE [LARGE SCALE GENOMIC DNA]</scope>
    <source>
        <strain evidence="1 2">IND2009</strain>
    </source>
</reference>
<dbReference type="AlphaFoldDB" id="A0A5J4NK56"/>
<name>A0A5J4NK56_9TREM</name>
<comment type="caution">
    <text evidence="1">The sequence shown here is derived from an EMBL/GenBank/DDBJ whole genome shotgun (WGS) entry which is preliminary data.</text>
</comment>
<evidence type="ECO:0000313" key="2">
    <source>
        <dbReference type="Proteomes" id="UP000324629"/>
    </source>
</evidence>
<organism evidence="1 2">
    <name type="scientific">Paragonimus westermani</name>
    <dbReference type="NCBI Taxonomy" id="34504"/>
    <lineage>
        <taxon>Eukaryota</taxon>
        <taxon>Metazoa</taxon>
        <taxon>Spiralia</taxon>
        <taxon>Lophotrochozoa</taxon>
        <taxon>Platyhelminthes</taxon>
        <taxon>Trematoda</taxon>
        <taxon>Digenea</taxon>
        <taxon>Plagiorchiida</taxon>
        <taxon>Troglotremata</taxon>
        <taxon>Troglotrematidae</taxon>
        <taxon>Paragonimus</taxon>
    </lineage>
</organism>
<accession>A0A5J4NK56</accession>
<sequence length="81" mass="9537">MIYTPCLTLRSTITMYTKLKPSETLIWLFQGCLFEMVACMLVKQQLWRWIYSVNVVPLSFVICRLCHSVCESDYIPVRIVL</sequence>
<dbReference type="Proteomes" id="UP000324629">
    <property type="component" value="Unassembled WGS sequence"/>
</dbReference>